<dbReference type="InterPro" id="IPR003439">
    <property type="entry name" value="ABC_transporter-like_ATP-bd"/>
</dbReference>
<evidence type="ECO:0000256" key="2">
    <source>
        <dbReference type="ARBA" id="ARBA00022840"/>
    </source>
</evidence>
<dbReference type="Pfam" id="PF12848">
    <property type="entry name" value="ABC_tran_Xtn"/>
    <property type="match status" value="1"/>
</dbReference>
<dbReference type="PANTHER" id="PTHR42855:SF1">
    <property type="entry name" value="ABC TRANSPORTER DOMAIN-CONTAINING PROTEIN"/>
    <property type="match status" value="1"/>
</dbReference>
<dbReference type="GO" id="GO:0003677">
    <property type="term" value="F:DNA binding"/>
    <property type="evidence" value="ECO:0007669"/>
    <property type="project" value="InterPro"/>
</dbReference>
<dbReference type="CDD" id="cd03221">
    <property type="entry name" value="ABCF_EF-3"/>
    <property type="match status" value="2"/>
</dbReference>
<keyword evidence="6" id="KW-1185">Reference proteome</keyword>
<dbReference type="GO" id="GO:0016887">
    <property type="term" value="F:ATP hydrolysis activity"/>
    <property type="evidence" value="ECO:0007669"/>
    <property type="project" value="InterPro"/>
</dbReference>
<dbReference type="InterPro" id="IPR003593">
    <property type="entry name" value="AAA+_ATPase"/>
</dbReference>
<feature type="coiled-coil region" evidence="3">
    <location>
        <begin position="569"/>
        <end position="620"/>
    </location>
</feature>
<evidence type="ECO:0000259" key="4">
    <source>
        <dbReference type="PROSITE" id="PS50893"/>
    </source>
</evidence>
<keyword evidence="1" id="KW-0547">Nucleotide-binding</keyword>
<sequence>MKLLRADNLDKNYGTKQLLDDVSFLIKEKDRIGLIGINGTGKSTLIKILSGKDHAEKGSIDYPNDYKIGYLSQDTIFSEDISVLDAVFDDDTPVMKAIRSYEKALVDLAQDGENPTVQKAYEKAEEAMNKEDAWLAETSAKTILNKLGILFLDKKVSELSGGQQKRLGLAQVLIQSPDLLLLDEPTNHLDYETIQWLEDYLNHYQGSLIVITHDRYFLDRVTNRIFELADGTLHEYTGNYQAYLLQRAEREEQEKKSLHKNKQLFKQELAWMRAGVKARGTKQQARINRFNDLKDKVSGSSDKGNLEFSAGTKRLGKKVIEIEKANYRIENNVILDDFDLLIQSHERLGVTGANGSGKSTLLNLISGKIALDSGVIELGETVNIGYYTQGNDQLDESKRIISFLQEIAEEVKQQDGTVISVTEMLERFLFPRHVHGTLISKLSGGEKRRLYLLSILIQQPNVLLLDEPTNDLDVETLTILEDYLSDFQGAVIAVSHDRYFLDKTMDKLLIFKGQGDMTTFYGSMSDYVERVGEQESVEKIKSTPTKKVEKVASDDSEKKKLTYKEKIEWETIEEDIAQLEASIESLNEQMLDNSSDAIKLQDLQATLTTTEQTLEEKLERWEYLSEFAD</sequence>
<feature type="domain" description="ABC transporter" evidence="4">
    <location>
        <begin position="320"/>
        <end position="540"/>
    </location>
</feature>
<dbReference type="OrthoDB" id="9760950at2"/>
<dbReference type="Gene3D" id="3.40.50.300">
    <property type="entry name" value="P-loop containing nucleotide triphosphate hydrolases"/>
    <property type="match status" value="2"/>
</dbReference>
<dbReference type="PROSITE" id="PS00211">
    <property type="entry name" value="ABC_TRANSPORTER_1"/>
    <property type="match status" value="1"/>
</dbReference>
<dbReference type="Gene3D" id="1.10.287.380">
    <property type="entry name" value="Valyl-tRNA synthetase, C-terminal domain"/>
    <property type="match status" value="1"/>
</dbReference>
<keyword evidence="2 5" id="KW-0067">ATP-binding</keyword>
<evidence type="ECO:0000256" key="3">
    <source>
        <dbReference type="SAM" id="Coils"/>
    </source>
</evidence>
<dbReference type="InterPro" id="IPR032524">
    <property type="entry name" value="ABC_tran_C"/>
</dbReference>
<dbReference type="PROSITE" id="PS50893">
    <property type="entry name" value="ABC_TRANSPORTER_2"/>
    <property type="match status" value="2"/>
</dbReference>
<dbReference type="FunFam" id="3.40.50.300:FF:000011">
    <property type="entry name" value="Putative ABC transporter ATP-binding component"/>
    <property type="match status" value="1"/>
</dbReference>
<dbReference type="InterPro" id="IPR017871">
    <property type="entry name" value="ABC_transporter-like_CS"/>
</dbReference>
<proteinExistence type="predicted"/>
<dbReference type="InterPro" id="IPR037118">
    <property type="entry name" value="Val-tRNA_synth_C_sf"/>
</dbReference>
<dbReference type="InterPro" id="IPR027417">
    <property type="entry name" value="P-loop_NTPase"/>
</dbReference>
<comment type="caution">
    <text evidence="5">The sequence shown here is derived from an EMBL/GenBank/DDBJ whole genome shotgun (WGS) entry which is preliminary data.</text>
</comment>
<keyword evidence="3" id="KW-0175">Coiled coil</keyword>
<name>A0A429ZIG4_9ENTE</name>
<dbReference type="Pfam" id="PF00005">
    <property type="entry name" value="ABC_tran"/>
    <property type="match status" value="2"/>
</dbReference>
<dbReference type="Proteomes" id="UP000288490">
    <property type="component" value="Unassembled WGS sequence"/>
</dbReference>
<dbReference type="SMART" id="SM00382">
    <property type="entry name" value="AAA"/>
    <property type="match status" value="2"/>
</dbReference>
<dbReference type="PANTHER" id="PTHR42855">
    <property type="entry name" value="ABC TRANSPORTER ATP-BINDING SUBUNIT"/>
    <property type="match status" value="1"/>
</dbReference>
<accession>A0A429ZIG4</accession>
<gene>
    <name evidence="5" type="ORF">CBF36_07545</name>
</gene>
<evidence type="ECO:0000256" key="1">
    <source>
        <dbReference type="ARBA" id="ARBA00022741"/>
    </source>
</evidence>
<feature type="domain" description="ABC transporter" evidence="4">
    <location>
        <begin position="4"/>
        <end position="255"/>
    </location>
</feature>
<dbReference type="AlphaFoldDB" id="A0A429ZIG4"/>
<dbReference type="InterPro" id="IPR032781">
    <property type="entry name" value="ABC_tran_Xtn"/>
</dbReference>
<protein>
    <submittedName>
        <fullName evidence="5">Multidrug ABC transporter ATP-binding protein</fullName>
    </submittedName>
</protein>
<evidence type="ECO:0000313" key="5">
    <source>
        <dbReference type="EMBL" id="RST93468.1"/>
    </source>
</evidence>
<dbReference type="EMBL" id="NGJT01000012">
    <property type="protein sequence ID" value="RST93468.1"/>
    <property type="molecule type" value="Genomic_DNA"/>
</dbReference>
<dbReference type="GO" id="GO:0005524">
    <property type="term" value="F:ATP binding"/>
    <property type="evidence" value="ECO:0007669"/>
    <property type="project" value="UniProtKB-KW"/>
</dbReference>
<reference evidence="5 6" key="1">
    <citation type="submission" date="2017-05" db="EMBL/GenBank/DDBJ databases">
        <title>Vagococcus spp. assemblies.</title>
        <authorList>
            <person name="Gulvik C.A."/>
        </authorList>
    </citation>
    <scope>NUCLEOTIDE SEQUENCE [LARGE SCALE GENOMIC DNA]</scope>
    <source>
        <strain evidence="5 6">SS1994</strain>
    </source>
</reference>
<evidence type="ECO:0000313" key="6">
    <source>
        <dbReference type="Proteomes" id="UP000288490"/>
    </source>
</evidence>
<organism evidence="5 6">
    <name type="scientific">Vagococcus bubulae</name>
    <dbReference type="NCBI Taxonomy" id="1977868"/>
    <lineage>
        <taxon>Bacteria</taxon>
        <taxon>Bacillati</taxon>
        <taxon>Bacillota</taxon>
        <taxon>Bacilli</taxon>
        <taxon>Lactobacillales</taxon>
        <taxon>Enterococcaceae</taxon>
        <taxon>Vagococcus</taxon>
    </lineage>
</organism>
<dbReference type="SUPFAM" id="SSF52540">
    <property type="entry name" value="P-loop containing nucleoside triphosphate hydrolases"/>
    <property type="match status" value="2"/>
</dbReference>
<dbReference type="RefSeq" id="WP_125957844.1">
    <property type="nucleotide sequence ID" value="NZ_JAQEJV010000011.1"/>
</dbReference>
<dbReference type="Pfam" id="PF16326">
    <property type="entry name" value="ABC_tran_CTD"/>
    <property type="match status" value="1"/>
</dbReference>
<dbReference type="InterPro" id="IPR051309">
    <property type="entry name" value="ABCF_ATPase"/>
</dbReference>